<organism evidence="1 2">
    <name type="scientific">Leucogyrophana mollusca</name>
    <dbReference type="NCBI Taxonomy" id="85980"/>
    <lineage>
        <taxon>Eukaryota</taxon>
        <taxon>Fungi</taxon>
        <taxon>Dikarya</taxon>
        <taxon>Basidiomycota</taxon>
        <taxon>Agaricomycotina</taxon>
        <taxon>Agaricomycetes</taxon>
        <taxon>Agaricomycetidae</taxon>
        <taxon>Boletales</taxon>
        <taxon>Boletales incertae sedis</taxon>
        <taxon>Leucogyrophana</taxon>
    </lineage>
</organism>
<protein>
    <submittedName>
        <fullName evidence="1">Uncharacterized protein</fullName>
    </submittedName>
</protein>
<gene>
    <name evidence="1" type="ORF">BV22DRAFT_1014578</name>
</gene>
<keyword evidence="2" id="KW-1185">Reference proteome</keyword>
<dbReference type="Proteomes" id="UP000790709">
    <property type="component" value="Unassembled WGS sequence"/>
</dbReference>
<reference evidence="1" key="1">
    <citation type="journal article" date="2021" name="New Phytol.">
        <title>Evolutionary innovations through gain and loss of genes in the ectomycorrhizal Boletales.</title>
        <authorList>
            <person name="Wu G."/>
            <person name="Miyauchi S."/>
            <person name="Morin E."/>
            <person name="Kuo A."/>
            <person name="Drula E."/>
            <person name="Varga T."/>
            <person name="Kohler A."/>
            <person name="Feng B."/>
            <person name="Cao Y."/>
            <person name="Lipzen A."/>
            <person name="Daum C."/>
            <person name="Hundley H."/>
            <person name="Pangilinan J."/>
            <person name="Johnson J."/>
            <person name="Barry K."/>
            <person name="LaButti K."/>
            <person name="Ng V."/>
            <person name="Ahrendt S."/>
            <person name="Min B."/>
            <person name="Choi I.G."/>
            <person name="Park H."/>
            <person name="Plett J.M."/>
            <person name="Magnuson J."/>
            <person name="Spatafora J.W."/>
            <person name="Nagy L.G."/>
            <person name="Henrissat B."/>
            <person name="Grigoriev I.V."/>
            <person name="Yang Z.L."/>
            <person name="Xu J."/>
            <person name="Martin F.M."/>
        </authorList>
    </citation>
    <scope>NUCLEOTIDE SEQUENCE</scope>
    <source>
        <strain evidence="1">KUC20120723A-06</strain>
    </source>
</reference>
<evidence type="ECO:0000313" key="2">
    <source>
        <dbReference type="Proteomes" id="UP000790709"/>
    </source>
</evidence>
<dbReference type="EMBL" id="MU266441">
    <property type="protein sequence ID" value="KAH7923832.1"/>
    <property type="molecule type" value="Genomic_DNA"/>
</dbReference>
<comment type="caution">
    <text evidence="1">The sequence shown here is derived from an EMBL/GenBank/DDBJ whole genome shotgun (WGS) entry which is preliminary data.</text>
</comment>
<accession>A0ACB8BEE7</accession>
<name>A0ACB8BEE7_9AGAM</name>
<evidence type="ECO:0000313" key="1">
    <source>
        <dbReference type="EMBL" id="KAH7923832.1"/>
    </source>
</evidence>
<proteinExistence type="predicted"/>
<sequence length="444" mass="49526">MDTCSLNYDVIMNILDNVEGTSASLLSFALTCRAFLEPALDLLWSSQSSLGDLIMRTVPQDAWYVKDDYWIHFQRDLRPSDLERLLVYSPKIKRIEHLERKTFPDHHPHWSTLLVLLTACPAPSLIPNLSVLDSSLIARFERSDCFFPFLCTLLTPRIRRLSLELPLVDDADIFLDSVLRHCPDCEVLVLSSTHPATLTRSLRHVPHLRTFCADGAICLAPDAVNCLASVRRLEDVTLNLAGHNDTTFTFSPERQERPTFPSLKRITIHSDTADACTSIIGTISSPDFEQVAVTIRHHISPFSLHDLLEILHSSPSHPSCLYSLSICLTKPPGLTYHSLTLSNIAPLLSFRRLRSLTLENLGVMELDDAAVTEIGEAWPSMEQLVLVSTPCPVREPSQISFKGIIALVNRCPNLRALSLGYDTIMATKAPGQSRRNNGATMIKG</sequence>